<dbReference type="Proteomes" id="UP001489902">
    <property type="component" value="Chromosome 7"/>
</dbReference>
<name>A0ABZ2XCX3_9HYPO</name>
<proteinExistence type="predicted"/>
<gene>
    <name evidence="4" type="ORF">QYS62_010822</name>
</gene>
<dbReference type="Pfam" id="PF14033">
    <property type="entry name" value="DUF4246"/>
    <property type="match status" value="1"/>
</dbReference>
<dbReference type="InterPro" id="IPR049207">
    <property type="entry name" value="DUF4246_N"/>
</dbReference>
<evidence type="ECO:0000256" key="1">
    <source>
        <dbReference type="SAM" id="MobiDB-lite"/>
    </source>
</evidence>
<dbReference type="Pfam" id="PF21666">
    <property type="entry name" value="DUF4246_N"/>
    <property type="match status" value="1"/>
</dbReference>
<dbReference type="InterPro" id="IPR049192">
    <property type="entry name" value="DUF4246_C"/>
</dbReference>
<keyword evidence="5" id="KW-1185">Reference proteome</keyword>
<accession>A0ABZ2XCX3</accession>
<dbReference type="InterPro" id="IPR025340">
    <property type="entry name" value="DUF4246"/>
</dbReference>
<reference evidence="4 5" key="1">
    <citation type="submission" date="2024-04" db="EMBL/GenBank/DDBJ databases">
        <title>Complete genome sequence of Fusarium acuminatum.</title>
        <authorList>
            <person name="Lan B."/>
        </authorList>
    </citation>
    <scope>NUCLEOTIDE SEQUENCE [LARGE SCALE GENOMIC DNA]</scope>
    <source>
        <strain evidence="4">1A</strain>
    </source>
</reference>
<feature type="domain" description="DUF4246" evidence="3">
    <location>
        <begin position="8"/>
        <end position="79"/>
    </location>
</feature>
<dbReference type="PANTHER" id="PTHR33119">
    <property type="entry name" value="IFI3P"/>
    <property type="match status" value="1"/>
</dbReference>
<evidence type="ECO:0000259" key="3">
    <source>
        <dbReference type="Pfam" id="PF21666"/>
    </source>
</evidence>
<evidence type="ECO:0000313" key="4">
    <source>
        <dbReference type="EMBL" id="WZH49619.1"/>
    </source>
</evidence>
<evidence type="ECO:0000259" key="2">
    <source>
        <dbReference type="Pfam" id="PF14033"/>
    </source>
</evidence>
<feature type="compositionally biased region" description="Acidic residues" evidence="1">
    <location>
        <begin position="375"/>
        <end position="389"/>
    </location>
</feature>
<protein>
    <submittedName>
        <fullName evidence="4">Uncharacterized protein</fullName>
    </submittedName>
</protein>
<dbReference type="PANTHER" id="PTHR33119:SF1">
    <property type="entry name" value="FE2OG DIOXYGENASE DOMAIN-CONTAINING PROTEIN"/>
    <property type="match status" value="1"/>
</dbReference>
<sequence length="562" mass="64622">MQKPTHDYPGVNYALTDNVEVCDIDAHYPIGFPNSPHSESDVMPVKEVAMMILMDTLTDKPGWHKKVFVESTVQKWREEAREQSETGLWARIMQDKLDGGHPKPRSRIITDAAFDYCIEELRSKAKYYVNSGLIPTLDGPNNTVVKSDSYIKEAFRQDLKKAFDVLRREQQDNVDWHPRSNDMVQDLIHPSMYHFVYDRSPFFQEEVVGVENALSFIGQGKPVKRHPPPTLPTHSAYPDYSSGSWTVNPDYWSIKYQWLPSNVGFRGDGSAKLTSYVNNLHPTRFPDIYRTLEQAIDKAIPAWDQCLREVEGYRDKNIAGRGKSRFEWIHDAELVHILPDEDDELWIPELNIEEFKNKDIQLENEELEELEYDCYESAENPVEPDEEEDERRREADLPPLTPNVDDETMARAKWKKFREAKLPDPLPYVAVDYAPKQSLREKFKEKGLQVIVKMASIELTPEKPEFPAGSWHLEGQMNEKIAATALYYVDSENITPSRLSFRMQTSYHLNDDISTSQGQFVYAESVYGTLLEGYSGTAGSCNQSYGDVETKEGRLLAFPNVL</sequence>
<feature type="domain" description="DUF4246" evidence="2">
    <location>
        <begin position="112"/>
        <end position="562"/>
    </location>
</feature>
<dbReference type="EMBL" id="CP151266">
    <property type="protein sequence ID" value="WZH49619.1"/>
    <property type="molecule type" value="Genomic_DNA"/>
</dbReference>
<evidence type="ECO:0000313" key="5">
    <source>
        <dbReference type="Proteomes" id="UP001489902"/>
    </source>
</evidence>
<organism evidence="4 5">
    <name type="scientific">Fusarium acuminatum</name>
    <dbReference type="NCBI Taxonomy" id="5515"/>
    <lineage>
        <taxon>Eukaryota</taxon>
        <taxon>Fungi</taxon>
        <taxon>Dikarya</taxon>
        <taxon>Ascomycota</taxon>
        <taxon>Pezizomycotina</taxon>
        <taxon>Sordariomycetes</taxon>
        <taxon>Hypocreomycetidae</taxon>
        <taxon>Hypocreales</taxon>
        <taxon>Nectriaceae</taxon>
        <taxon>Fusarium</taxon>
        <taxon>Fusarium tricinctum species complex</taxon>
    </lineage>
</organism>
<feature type="region of interest" description="Disordered" evidence="1">
    <location>
        <begin position="375"/>
        <end position="405"/>
    </location>
</feature>